<organism evidence="2 3">
    <name type="scientific">Neptunomonas qingdaonensis</name>
    <dbReference type="NCBI Taxonomy" id="1045558"/>
    <lineage>
        <taxon>Bacteria</taxon>
        <taxon>Pseudomonadati</taxon>
        <taxon>Pseudomonadota</taxon>
        <taxon>Gammaproteobacteria</taxon>
        <taxon>Oceanospirillales</taxon>
        <taxon>Oceanospirillaceae</taxon>
        <taxon>Neptunomonas</taxon>
    </lineage>
</organism>
<protein>
    <recommendedName>
        <fullName evidence="4">FlgO domain-containing protein</fullName>
    </recommendedName>
</protein>
<dbReference type="STRING" id="1045558.SAMN05216175_12414"/>
<feature type="signal peptide" evidence="1">
    <location>
        <begin position="1"/>
        <end position="21"/>
    </location>
</feature>
<gene>
    <name evidence="2" type="ORF">SAMN05216175_12414</name>
</gene>
<feature type="chain" id="PRO_5011515420" description="FlgO domain-containing protein" evidence="1">
    <location>
        <begin position="22"/>
        <end position="222"/>
    </location>
</feature>
<proteinExistence type="predicted"/>
<evidence type="ECO:0008006" key="4">
    <source>
        <dbReference type="Google" id="ProtNLM"/>
    </source>
</evidence>
<reference evidence="3" key="1">
    <citation type="submission" date="2016-10" db="EMBL/GenBank/DDBJ databases">
        <authorList>
            <person name="Varghese N."/>
            <person name="Submissions S."/>
        </authorList>
    </citation>
    <scope>NUCLEOTIDE SEQUENCE [LARGE SCALE GENOMIC DNA]</scope>
    <source>
        <strain evidence="3">CGMCC 1.10971</strain>
    </source>
</reference>
<keyword evidence="1" id="KW-0732">Signal</keyword>
<dbReference type="OrthoDB" id="6891340at2"/>
<evidence type="ECO:0000313" key="3">
    <source>
        <dbReference type="Proteomes" id="UP000198623"/>
    </source>
</evidence>
<accession>A0A1I2WAM8</accession>
<dbReference type="Proteomes" id="UP000198623">
    <property type="component" value="Unassembled WGS sequence"/>
</dbReference>
<evidence type="ECO:0000313" key="2">
    <source>
        <dbReference type="EMBL" id="SFG98352.1"/>
    </source>
</evidence>
<sequence>MIRKVLLLSAITLTVPGCFYAHTSQAPIAKTYPITEQHKMQAAQHWQVLADYEAKGILHQLKGQSVYVNGGDKNSPFDQTFHQLLISELVNGGGSVMVSSNASAEVSYDVNLIEHKDRGMIRPPEGALSVLAAGITVATVPYNRWTEPALALIPMAVAGDLLIGNVVSESTHEIAITTRVTQQGKLLHSSTNIYYINPGDKDHYVEPEQPRATARTIRVTDR</sequence>
<dbReference type="EMBL" id="FOOU01000024">
    <property type="protein sequence ID" value="SFG98352.1"/>
    <property type="molecule type" value="Genomic_DNA"/>
</dbReference>
<evidence type="ECO:0000256" key="1">
    <source>
        <dbReference type="SAM" id="SignalP"/>
    </source>
</evidence>
<keyword evidence="3" id="KW-1185">Reference proteome</keyword>
<dbReference type="RefSeq" id="WP_090730970.1">
    <property type="nucleotide sequence ID" value="NZ_FOOU01000024.1"/>
</dbReference>
<dbReference type="AlphaFoldDB" id="A0A1I2WAM8"/>
<name>A0A1I2WAM8_9GAMM</name>